<organism evidence="1 2">
    <name type="scientific">Pseudoxanthomonas winnipegensis</name>
    <dbReference type="NCBI Taxonomy" id="2480810"/>
    <lineage>
        <taxon>Bacteria</taxon>
        <taxon>Pseudomonadati</taxon>
        <taxon>Pseudomonadota</taxon>
        <taxon>Gammaproteobacteria</taxon>
        <taxon>Lysobacterales</taxon>
        <taxon>Lysobacteraceae</taxon>
        <taxon>Pseudoxanthomonas</taxon>
    </lineage>
</organism>
<dbReference type="Proteomes" id="UP000292627">
    <property type="component" value="Unassembled WGS sequence"/>
</dbReference>
<evidence type="ECO:0000313" key="2">
    <source>
        <dbReference type="Proteomes" id="UP000292627"/>
    </source>
</evidence>
<evidence type="ECO:0000313" key="1">
    <source>
        <dbReference type="EMBL" id="TAA25728.1"/>
    </source>
</evidence>
<accession>A0A4Q8LAN6</accession>
<reference evidence="1 2" key="1">
    <citation type="submission" date="2019-02" db="EMBL/GenBank/DDBJ databases">
        <title>WGS of Pseudoxanthomonas species novum from clinical isolates.</title>
        <authorList>
            <person name="Bernier A.-M."/>
            <person name="Bernard K."/>
            <person name="Vachon A."/>
        </authorList>
    </citation>
    <scope>NUCLEOTIDE SEQUENCE [LARGE SCALE GENOMIC DNA]</scope>
    <source>
        <strain evidence="1 2">NML171200</strain>
    </source>
</reference>
<proteinExistence type="predicted"/>
<dbReference type="EMBL" id="SHMC01000003">
    <property type="protein sequence ID" value="TAA25728.1"/>
    <property type="molecule type" value="Genomic_DNA"/>
</dbReference>
<comment type="caution">
    <text evidence="1">The sequence shown here is derived from an EMBL/GenBank/DDBJ whole genome shotgun (WGS) entry which is preliminary data.</text>
</comment>
<name>A0A4Q8LAN6_9GAMM</name>
<gene>
    <name evidence="1" type="ORF">EA660_09825</name>
</gene>
<sequence length="117" mass="13590">MDQDPSRRDWPDWLDLEVEREYWRTRFMDLPCAKAGDDIQRCWPLIELVYTLYVRYPRASLIEALTHYEAGSRGHPHGMDAQQLTELFARIWGRILKVARGRTLPAWAPGGQGSFSG</sequence>
<dbReference type="OrthoDB" id="5986258at2"/>
<dbReference type="AlphaFoldDB" id="A0A4Q8LAN6"/>
<dbReference type="RefSeq" id="WP_130551347.1">
    <property type="nucleotide sequence ID" value="NZ_SHMC01000003.1"/>
</dbReference>
<protein>
    <submittedName>
        <fullName evidence="1">Uncharacterized protein</fullName>
    </submittedName>
</protein>